<dbReference type="InterPro" id="IPR037219">
    <property type="entry name" value="Peptidase_M41-like"/>
</dbReference>
<comment type="cofactor">
    <cofactor evidence="1">
        <name>Zn(2+)</name>
        <dbReference type="ChEBI" id="CHEBI:29105"/>
    </cofactor>
</comment>
<evidence type="ECO:0000256" key="13">
    <source>
        <dbReference type="ARBA" id="ARBA00023049"/>
    </source>
</evidence>
<proteinExistence type="inferred from homology"/>
<dbReference type="CDD" id="cd19501">
    <property type="entry name" value="RecA-like_FtsH"/>
    <property type="match status" value="1"/>
</dbReference>
<evidence type="ECO:0000256" key="4">
    <source>
        <dbReference type="ARBA" id="ARBA00010044"/>
    </source>
</evidence>
<reference evidence="16" key="2">
    <citation type="submission" date="2021-12" db="EMBL/GenBank/DDBJ databases">
        <title>Resequencing data analysis of finger millet.</title>
        <authorList>
            <person name="Hatakeyama M."/>
            <person name="Aluri S."/>
            <person name="Balachadran M.T."/>
            <person name="Sivarajan S.R."/>
            <person name="Poveda L."/>
            <person name="Shimizu-Inatsugi R."/>
            <person name="Schlapbach R."/>
            <person name="Sreeman S.M."/>
            <person name="Shimizu K.K."/>
        </authorList>
    </citation>
    <scope>NUCLEOTIDE SEQUENCE</scope>
</reference>
<dbReference type="GO" id="GO:0016887">
    <property type="term" value="F:ATP hydrolysis activity"/>
    <property type="evidence" value="ECO:0007669"/>
    <property type="project" value="InterPro"/>
</dbReference>
<dbReference type="Gene3D" id="1.20.58.760">
    <property type="entry name" value="Peptidase M41"/>
    <property type="match status" value="1"/>
</dbReference>
<dbReference type="Gene3D" id="3.40.50.300">
    <property type="entry name" value="P-loop containing nucleotide triphosphate hydrolases"/>
    <property type="match status" value="1"/>
</dbReference>
<comment type="similarity">
    <text evidence="5">In the N-terminal section; belongs to the AAA ATPase family.</text>
</comment>
<keyword evidence="11" id="KW-0067">ATP-binding</keyword>
<dbReference type="Pfam" id="PF00004">
    <property type="entry name" value="AAA"/>
    <property type="match status" value="1"/>
</dbReference>
<dbReference type="GO" id="GO:0016020">
    <property type="term" value="C:membrane"/>
    <property type="evidence" value="ECO:0007669"/>
    <property type="project" value="InterPro"/>
</dbReference>
<evidence type="ECO:0000256" key="2">
    <source>
        <dbReference type="ARBA" id="ARBA00003497"/>
    </source>
</evidence>
<dbReference type="EMBL" id="BQKI01000073">
    <property type="protein sequence ID" value="GJN18584.1"/>
    <property type="molecule type" value="Genomic_DNA"/>
</dbReference>
<dbReference type="FunFam" id="3.40.50.300:FF:000175">
    <property type="entry name" value="ATP-dependent zinc metalloprotease FTSH 4"/>
    <property type="match status" value="1"/>
</dbReference>
<dbReference type="GO" id="GO:0004222">
    <property type="term" value="F:metalloendopeptidase activity"/>
    <property type="evidence" value="ECO:0007669"/>
    <property type="project" value="InterPro"/>
</dbReference>
<protein>
    <recommendedName>
        <fullName evidence="15">AAA+ ATPase domain-containing protein</fullName>
    </recommendedName>
</protein>
<dbReference type="HAMAP" id="MF_01458">
    <property type="entry name" value="FtsH"/>
    <property type="match status" value="1"/>
</dbReference>
<keyword evidence="14" id="KW-0496">Mitochondrion</keyword>
<dbReference type="Pfam" id="PF17862">
    <property type="entry name" value="AAA_lid_3"/>
    <property type="match status" value="1"/>
</dbReference>
<dbReference type="InterPro" id="IPR003593">
    <property type="entry name" value="AAA+_ATPase"/>
</dbReference>
<dbReference type="PANTHER" id="PTHR23076">
    <property type="entry name" value="METALLOPROTEASE M41 FTSH"/>
    <property type="match status" value="1"/>
</dbReference>
<dbReference type="GO" id="GO:0006508">
    <property type="term" value="P:proteolysis"/>
    <property type="evidence" value="ECO:0007669"/>
    <property type="project" value="UniProtKB-KW"/>
</dbReference>
<dbReference type="SUPFAM" id="SSF52540">
    <property type="entry name" value="P-loop containing nucleoside triphosphate hydrolases"/>
    <property type="match status" value="1"/>
</dbReference>
<dbReference type="AlphaFoldDB" id="A0AAV5E5B7"/>
<dbReference type="GO" id="GO:0005524">
    <property type="term" value="F:ATP binding"/>
    <property type="evidence" value="ECO:0007669"/>
    <property type="project" value="UniProtKB-KW"/>
</dbReference>
<dbReference type="FunFam" id="1.20.58.760:FF:000002">
    <property type="entry name" value="ATP-dependent zinc metalloprotease FtsH"/>
    <property type="match status" value="1"/>
</dbReference>
<evidence type="ECO:0000313" key="17">
    <source>
        <dbReference type="Proteomes" id="UP001054889"/>
    </source>
</evidence>
<comment type="caution">
    <text evidence="16">The sequence shown here is derived from an EMBL/GenBank/DDBJ whole genome shotgun (WGS) entry which is preliminary data.</text>
</comment>
<dbReference type="GO" id="GO:0009507">
    <property type="term" value="C:chloroplast"/>
    <property type="evidence" value="ECO:0007669"/>
    <property type="project" value="TreeGrafter"/>
</dbReference>
<keyword evidence="8" id="KW-0547">Nucleotide-binding</keyword>
<dbReference type="GO" id="GO:0046872">
    <property type="term" value="F:metal ion binding"/>
    <property type="evidence" value="ECO:0007669"/>
    <property type="project" value="UniProtKB-KW"/>
</dbReference>
<dbReference type="NCBIfam" id="TIGR01241">
    <property type="entry name" value="FtsH_fam"/>
    <property type="match status" value="1"/>
</dbReference>
<evidence type="ECO:0000256" key="8">
    <source>
        <dbReference type="ARBA" id="ARBA00022741"/>
    </source>
</evidence>
<evidence type="ECO:0000256" key="5">
    <source>
        <dbReference type="ARBA" id="ARBA00010550"/>
    </source>
</evidence>
<keyword evidence="12" id="KW-0809">Transit peptide</keyword>
<dbReference type="SUPFAM" id="SSF140990">
    <property type="entry name" value="FtsH protease domain-like"/>
    <property type="match status" value="1"/>
</dbReference>
<evidence type="ECO:0000256" key="14">
    <source>
        <dbReference type="ARBA" id="ARBA00023128"/>
    </source>
</evidence>
<organism evidence="16 17">
    <name type="scientific">Eleusine coracana subsp. coracana</name>
    <dbReference type="NCBI Taxonomy" id="191504"/>
    <lineage>
        <taxon>Eukaryota</taxon>
        <taxon>Viridiplantae</taxon>
        <taxon>Streptophyta</taxon>
        <taxon>Embryophyta</taxon>
        <taxon>Tracheophyta</taxon>
        <taxon>Spermatophyta</taxon>
        <taxon>Magnoliopsida</taxon>
        <taxon>Liliopsida</taxon>
        <taxon>Poales</taxon>
        <taxon>Poaceae</taxon>
        <taxon>PACMAD clade</taxon>
        <taxon>Chloridoideae</taxon>
        <taxon>Cynodonteae</taxon>
        <taxon>Eleusininae</taxon>
        <taxon>Eleusine</taxon>
    </lineage>
</organism>
<reference evidence="16" key="1">
    <citation type="journal article" date="2018" name="DNA Res.">
        <title>Multiple hybrid de novo genome assembly of finger millet, an orphan allotetraploid crop.</title>
        <authorList>
            <person name="Hatakeyama M."/>
            <person name="Aluri S."/>
            <person name="Balachadran M.T."/>
            <person name="Sivarajan S.R."/>
            <person name="Patrignani A."/>
            <person name="Gruter S."/>
            <person name="Poveda L."/>
            <person name="Shimizu-Inatsugi R."/>
            <person name="Baeten J."/>
            <person name="Francoijs K.J."/>
            <person name="Nataraja K.N."/>
            <person name="Reddy Y.A.N."/>
            <person name="Phadnis S."/>
            <person name="Ravikumar R.L."/>
            <person name="Schlapbach R."/>
            <person name="Sreeman S.M."/>
            <person name="Shimizu K.K."/>
        </authorList>
    </citation>
    <scope>NUCLEOTIDE SEQUENCE</scope>
</reference>
<keyword evidence="6" id="KW-0645">Protease</keyword>
<comment type="similarity">
    <text evidence="4">In the C-terminal section; belongs to the peptidase M41 family.</text>
</comment>
<evidence type="ECO:0000259" key="15">
    <source>
        <dbReference type="SMART" id="SM00382"/>
    </source>
</evidence>
<dbReference type="PROSITE" id="PS00674">
    <property type="entry name" value="AAA"/>
    <property type="match status" value="1"/>
</dbReference>
<dbReference type="FunFam" id="1.10.8.60:FF:000001">
    <property type="entry name" value="ATP-dependent zinc metalloprotease FtsH"/>
    <property type="match status" value="1"/>
</dbReference>
<keyword evidence="10" id="KW-0862">Zinc</keyword>
<dbReference type="Gene3D" id="1.10.8.60">
    <property type="match status" value="1"/>
</dbReference>
<dbReference type="Pfam" id="PF01434">
    <property type="entry name" value="Peptidase_M41"/>
    <property type="match status" value="1"/>
</dbReference>
<dbReference type="GO" id="GO:0045037">
    <property type="term" value="P:protein import into chloroplast stroma"/>
    <property type="evidence" value="ECO:0007669"/>
    <property type="project" value="TreeGrafter"/>
</dbReference>
<dbReference type="Proteomes" id="UP001054889">
    <property type="component" value="Unassembled WGS sequence"/>
</dbReference>
<evidence type="ECO:0000313" key="16">
    <source>
        <dbReference type="EMBL" id="GJN18584.1"/>
    </source>
</evidence>
<evidence type="ECO:0000256" key="10">
    <source>
        <dbReference type="ARBA" id="ARBA00022833"/>
    </source>
</evidence>
<keyword evidence="7" id="KW-0479">Metal-binding</keyword>
<evidence type="ECO:0000256" key="7">
    <source>
        <dbReference type="ARBA" id="ARBA00022723"/>
    </source>
</evidence>
<comment type="function">
    <text evidence="2">Probable ATP-dependent zinc metallopeptidase.</text>
</comment>
<dbReference type="GO" id="GO:0005739">
    <property type="term" value="C:mitochondrion"/>
    <property type="evidence" value="ECO:0007669"/>
    <property type="project" value="UniProtKB-SubCell"/>
</dbReference>
<accession>A0AAV5E5B7</accession>
<evidence type="ECO:0000256" key="9">
    <source>
        <dbReference type="ARBA" id="ARBA00022801"/>
    </source>
</evidence>
<dbReference type="PANTHER" id="PTHR23076:SF37">
    <property type="entry name" value="ATP-DEPENDENT ZINC METALLOPROTEASE FTSH 4, MITOCHONDRIAL"/>
    <property type="match status" value="1"/>
</dbReference>
<comment type="subcellular location">
    <subcellularLocation>
        <location evidence="3">Mitochondrion</location>
    </subcellularLocation>
</comment>
<dbReference type="GO" id="GO:0004176">
    <property type="term" value="F:ATP-dependent peptidase activity"/>
    <property type="evidence" value="ECO:0007669"/>
    <property type="project" value="InterPro"/>
</dbReference>
<evidence type="ECO:0000256" key="11">
    <source>
        <dbReference type="ARBA" id="ARBA00022840"/>
    </source>
</evidence>
<evidence type="ECO:0000256" key="6">
    <source>
        <dbReference type="ARBA" id="ARBA00022670"/>
    </source>
</evidence>
<evidence type="ECO:0000256" key="1">
    <source>
        <dbReference type="ARBA" id="ARBA00001947"/>
    </source>
</evidence>
<dbReference type="InterPro" id="IPR005936">
    <property type="entry name" value="FtsH"/>
</dbReference>
<dbReference type="SMART" id="SM00382">
    <property type="entry name" value="AAA"/>
    <property type="match status" value="1"/>
</dbReference>
<evidence type="ECO:0000256" key="12">
    <source>
        <dbReference type="ARBA" id="ARBA00022946"/>
    </source>
</evidence>
<gene>
    <name evidence="16" type="primary">gb05756</name>
    <name evidence="16" type="ORF">PR202_gb05756</name>
</gene>
<dbReference type="InterPro" id="IPR041569">
    <property type="entry name" value="AAA_lid_3"/>
</dbReference>
<keyword evidence="13" id="KW-0482">Metalloprotease</keyword>
<feature type="domain" description="AAA+ ATPase" evidence="15">
    <location>
        <begin position="255"/>
        <end position="391"/>
    </location>
</feature>
<name>A0AAV5E5B7_ELECO</name>
<evidence type="ECO:0000256" key="3">
    <source>
        <dbReference type="ARBA" id="ARBA00004173"/>
    </source>
</evidence>
<dbReference type="InterPro" id="IPR027417">
    <property type="entry name" value="P-loop_NTPase"/>
</dbReference>
<keyword evidence="17" id="KW-1185">Reference proteome</keyword>
<dbReference type="InterPro" id="IPR000642">
    <property type="entry name" value="Peptidase_M41"/>
</dbReference>
<sequence length="701" mass="77245">MAWRRVLTQIARHRPTRAIYNELVASSPMGTNRSDIAAGFRTRNLQERNQSSYIGSLARRMRDLDAPSESSLLKEIYRSDPERIIQIFESQPSLHSNPSALSEYVKALVKVDRLDESTLLKTLQRGVASSTRQEESFGSIPALQSAGQVTKDGVLGTANAPIHMVTAETGQFKDQLWRTFRSIALTFLLISGIGALIEDRGISKGLGLNEEVQPSMESSTKFSDVKGVDEAKSELEEIVHYLRDPKRFTRLGGKLPKGVLLVGPPGTGKTMLARAIAGEAGVPFFSCSGSEFEEMFVGVGARRVRDLFAAAKKRSPCIIFIDEIDAIGGSRNPKDQQYMKMTLNQLLVELDGFKQNEGIIVIAATNFPESLDKALVRPGRFDRHIVVPNPDVEGRRQILESHMSKILKGDDVDLSIIARGTPGFSGADLANLVNVAALKAAMDGAKAVTMNDLEYAKDRIMMGSERKSAVISDECRKLTAYHEGGHALVAIHTEGAHPVHKATIVPRGMALGMVAQLPDKDETSVSRKQMLARLDVCMGGRVAEELIFGDSEVTSGASSDFQQATAMARAMVTKYGMSQQVGLVSYNYEDDGKSMSSETRLMIEQEVKHFLEKAYNNAKTILTKHNKELHALANALLEHETLSGAQIKNILAQVNNSSSRSMLLKQHRRPLPHQLPLHHQLPRRQQLLLQQRSKQQPKPRA</sequence>
<keyword evidence="9" id="KW-0378">Hydrolase</keyword>
<dbReference type="InterPro" id="IPR003959">
    <property type="entry name" value="ATPase_AAA_core"/>
</dbReference>
<dbReference type="InterPro" id="IPR003960">
    <property type="entry name" value="ATPase_AAA_CS"/>
</dbReference>